<organism evidence="2 4">
    <name type="scientific">Paenibacillus amylolyticus</name>
    <dbReference type="NCBI Taxonomy" id="1451"/>
    <lineage>
        <taxon>Bacteria</taxon>
        <taxon>Bacillati</taxon>
        <taxon>Bacillota</taxon>
        <taxon>Bacilli</taxon>
        <taxon>Bacillales</taxon>
        <taxon>Paenibacillaceae</taxon>
        <taxon>Paenibacillus</taxon>
    </lineage>
</organism>
<dbReference type="PIRSF" id="PIRSF000549">
    <property type="entry name" value="Ser_prot_kin"/>
    <property type="match status" value="1"/>
</dbReference>
<dbReference type="InterPro" id="IPR013153">
    <property type="entry name" value="Prk_AAA"/>
</dbReference>
<dbReference type="Gene3D" id="3.40.50.300">
    <property type="entry name" value="P-loop containing nucleotide triphosphate hydrolases"/>
    <property type="match status" value="1"/>
</dbReference>
<reference evidence="2 4" key="1">
    <citation type="journal article" date="2016" name="Genome Announc.">
        <title>Draft Genome Sequence of Paenibacillus amylolyticus Heshi-A3, Isolated from Fermented Rice Bran in a Japanese Fermented Seafood Dish.</title>
        <authorList>
            <person name="Akuzawa S."/>
            <person name="Nagaoka J."/>
            <person name="Kanekatsu M."/>
            <person name="Kubota E."/>
            <person name="Ohtake R."/>
            <person name="Suzuki T."/>
            <person name="Kanesaki Y."/>
        </authorList>
    </citation>
    <scope>NUCLEOTIDE SEQUENCE [LARGE SCALE GENOMIC DNA]</scope>
    <source>
        <strain evidence="2 4">Heshi-A3</strain>
    </source>
</reference>
<feature type="domain" description="PrkA AAA" evidence="1">
    <location>
        <begin position="21"/>
        <end position="371"/>
    </location>
</feature>
<proteinExistence type="predicted"/>
<evidence type="ECO:0000313" key="4">
    <source>
        <dbReference type="Proteomes" id="UP000069697"/>
    </source>
</evidence>
<dbReference type="SUPFAM" id="SSF52540">
    <property type="entry name" value="P-loop containing nucleoside triphosphate hydrolases"/>
    <property type="match status" value="1"/>
</dbReference>
<dbReference type="SMART" id="SM00763">
    <property type="entry name" value="AAA_PrkA"/>
    <property type="match status" value="1"/>
</dbReference>
<comment type="caution">
    <text evidence="2">The sequence shown here is derived from an EMBL/GenBank/DDBJ whole genome shotgun (WGS) entry which is preliminary data.</text>
</comment>
<evidence type="ECO:0000259" key="1">
    <source>
        <dbReference type="SMART" id="SM00763"/>
    </source>
</evidence>
<dbReference type="InterPro" id="IPR010650">
    <property type="entry name" value="PrkA_C"/>
</dbReference>
<dbReference type="PANTHER" id="PTHR30267">
    <property type="entry name" value="PROTEIN KINASE PRKA"/>
    <property type="match status" value="1"/>
</dbReference>
<dbReference type="Pfam" id="PF08298">
    <property type="entry name" value="AAA_PrkA"/>
    <property type="match status" value="1"/>
</dbReference>
<evidence type="ECO:0000313" key="5">
    <source>
        <dbReference type="Proteomes" id="UP000187134"/>
    </source>
</evidence>
<dbReference type="RefSeq" id="WP_062833494.1">
    <property type="nucleotide sequence ID" value="NZ_BCNV01000001.1"/>
</dbReference>
<dbReference type="OrthoDB" id="9761914at2"/>
<gene>
    <name evidence="3" type="ORF">BK131_02225</name>
    <name evidence="2" type="ORF">PAHA3_0716</name>
</gene>
<dbReference type="EMBL" id="BCNV01000001">
    <property type="protein sequence ID" value="GAS80645.1"/>
    <property type="molecule type" value="Genomic_DNA"/>
</dbReference>
<dbReference type="InterPro" id="IPR016230">
    <property type="entry name" value="PrkA/YeaG"/>
</dbReference>
<sequence>MNIFERVAEHRAESDRLTWNGTFEDYIALLREDPTPAMTAHARVYEMIESFGVEEVGGHKRYKFFEQEIFGLDRSIEKLVEEYFHSAARRLDVRKRILLLMGPVSGGKSTLVTLLKRGLEQFSRTEKGAIYAIDGCPMHEEPLHLIPLELRPEVEKEIGVRIEGNLCPSCQMRLRTEYGGDISKVPVERVLVSEDNRVGIGTFSPSDPKSQDIADLTGSIDFSTITEFGSESDPRAYRFDGELNKANRGLMEFQEMLKCDEKFLWNLLSLTQEGNFKAGRFALISADEMIVAHTNESEYKSFISNKKNEALQSRMIVMPIPYNLKVSEEEKIYAKLIQQSDMKHVHIAPHALRTAAIFSILTRLKETKKQGMDLVKKMRMYDGEEVEGYKEADLREMQNEYLDEGMSGIDPRYVINRISSALIKQNLQCINALDILRAIKDGLDQHASITKEERERYLNFIALARKEYDELAKKEVQKAFVYSFEESARTLFENYLDNIEAFCNWSKIRDPLTDEEMDPDERLMRSIEEQIGISENAKKAFREEILIRISAYSRKERKFEYSSHDRLREAIEKKLFTDLKDIVKITTSTKTPDATQLKRMNEVIKRLIEEHGYTAASANELLRYVGSLLNR</sequence>
<dbReference type="Proteomes" id="UP000187134">
    <property type="component" value="Unassembled WGS sequence"/>
</dbReference>
<dbReference type="Proteomes" id="UP000069697">
    <property type="component" value="Unassembled WGS sequence"/>
</dbReference>
<dbReference type="EMBL" id="MRTJ01000001">
    <property type="protein sequence ID" value="OMF16830.1"/>
    <property type="molecule type" value="Genomic_DNA"/>
</dbReference>
<evidence type="ECO:0000313" key="2">
    <source>
        <dbReference type="EMBL" id="GAS80645.1"/>
    </source>
</evidence>
<evidence type="ECO:0000313" key="3">
    <source>
        <dbReference type="EMBL" id="OMF16830.1"/>
    </source>
</evidence>
<protein>
    <submittedName>
        <fullName evidence="3">Protein prkA</fullName>
    </submittedName>
    <submittedName>
        <fullName evidence="2">Serine protein kinase</fullName>
    </submittedName>
</protein>
<dbReference type="InterPro" id="IPR027417">
    <property type="entry name" value="P-loop_NTPase"/>
</dbReference>
<keyword evidence="2" id="KW-0418">Kinase</keyword>
<dbReference type="PANTHER" id="PTHR30267:SF2">
    <property type="entry name" value="PROTEIN PRKA"/>
    <property type="match status" value="1"/>
</dbReference>
<dbReference type="AlphaFoldDB" id="A0A117I0H5"/>
<name>A0A117I0H5_PAEAM</name>
<dbReference type="GO" id="GO:0004672">
    <property type="term" value="F:protein kinase activity"/>
    <property type="evidence" value="ECO:0007669"/>
    <property type="project" value="InterPro"/>
</dbReference>
<keyword evidence="2" id="KW-0808">Transferase</keyword>
<reference evidence="4" key="2">
    <citation type="submission" date="2016-01" db="EMBL/GenBank/DDBJ databases">
        <title>Draft Genome Sequence of Paenibacillus amylolyticus Heshi-A3 that Was Isolated from Fermented Rice Bran with Aging Salted Mackerel, Which Was Named Heshiko as Traditional Fermented Seafood in Japan.</title>
        <authorList>
            <person name="Akuzawa S."/>
            <person name="Nakagawa J."/>
            <person name="Kanekatsu T."/>
            <person name="Kubota E."/>
            <person name="Ohtake R."/>
            <person name="Suzuki T."/>
            <person name="Kanesaki Y."/>
        </authorList>
    </citation>
    <scope>NUCLEOTIDE SEQUENCE [LARGE SCALE GENOMIC DNA]</scope>
    <source>
        <strain evidence="4">Heshi-A3</strain>
    </source>
</reference>
<dbReference type="Pfam" id="PF06798">
    <property type="entry name" value="PrkA"/>
    <property type="match status" value="1"/>
</dbReference>
<accession>A0A117I0H5</accession>
<reference evidence="3 5" key="3">
    <citation type="submission" date="2016-11" db="EMBL/GenBank/DDBJ databases">
        <title>Paenibacillus species isolates.</title>
        <authorList>
            <person name="Beno S.M."/>
        </authorList>
    </citation>
    <scope>NUCLEOTIDE SEQUENCE [LARGE SCALE GENOMIC DNA]</scope>
    <source>
        <strain evidence="3 5">FSL H8-0246</strain>
    </source>
</reference>